<dbReference type="AlphaFoldDB" id="A0A8J2MZC9"/>
<organism evidence="1 2">
    <name type="scientific">Alternaria atra</name>
    <dbReference type="NCBI Taxonomy" id="119953"/>
    <lineage>
        <taxon>Eukaryota</taxon>
        <taxon>Fungi</taxon>
        <taxon>Dikarya</taxon>
        <taxon>Ascomycota</taxon>
        <taxon>Pezizomycotina</taxon>
        <taxon>Dothideomycetes</taxon>
        <taxon>Pleosporomycetidae</taxon>
        <taxon>Pleosporales</taxon>
        <taxon>Pleosporineae</taxon>
        <taxon>Pleosporaceae</taxon>
        <taxon>Alternaria</taxon>
        <taxon>Alternaria sect. Ulocladioides</taxon>
    </lineage>
</organism>
<dbReference type="GeneID" id="67016364"/>
<dbReference type="EMBL" id="CAJRGZ010000017">
    <property type="protein sequence ID" value="CAG5156878.1"/>
    <property type="molecule type" value="Genomic_DNA"/>
</dbReference>
<gene>
    <name evidence="1" type="ORF">ALTATR162_LOCUS4671</name>
</gene>
<accession>A0A8J2MZC9</accession>
<evidence type="ECO:0000313" key="2">
    <source>
        <dbReference type="Proteomes" id="UP000676310"/>
    </source>
</evidence>
<reference evidence="1" key="1">
    <citation type="submission" date="2021-05" db="EMBL/GenBank/DDBJ databases">
        <authorList>
            <person name="Stam R."/>
        </authorList>
    </citation>
    <scope>NUCLEOTIDE SEQUENCE</scope>
    <source>
        <strain evidence="1">CS162</strain>
    </source>
</reference>
<dbReference type="OrthoDB" id="5772781at2759"/>
<dbReference type="RefSeq" id="XP_043168221.1">
    <property type="nucleotide sequence ID" value="XM_043312286.1"/>
</dbReference>
<name>A0A8J2MZC9_9PLEO</name>
<comment type="caution">
    <text evidence="1">The sequence shown here is derived from an EMBL/GenBank/DDBJ whole genome shotgun (WGS) entry which is preliminary data.</text>
</comment>
<protein>
    <submittedName>
        <fullName evidence="1">Uncharacterized protein</fullName>
    </submittedName>
</protein>
<sequence>MPFFRANPYSALVNPLLTPRIALPDGTPILSSNRRGSSEWTVTARLEILLADGVVKKFFLKITTEESGRIMMEGEYNSTKSLDEISPDFVHKPHTWGKFRGRTSFYATPLT</sequence>
<proteinExistence type="predicted"/>
<keyword evidence="2" id="KW-1185">Reference proteome</keyword>
<dbReference type="Proteomes" id="UP000676310">
    <property type="component" value="Unassembled WGS sequence"/>
</dbReference>
<evidence type="ECO:0000313" key="1">
    <source>
        <dbReference type="EMBL" id="CAG5156878.1"/>
    </source>
</evidence>